<sequence length="171" mass="19109">MAACLLVASVLHFLAQECSEPHIAVGDKCYAFLLDFARTWAESRDYCQSIGGDLVVVQSCDEFTTLVRNIHMLGQEVPDRFSYWIGGTDLGDEGSWTWIDGTPMAMGVPFWGQAGETFEPNGGETQNCAQIYKDDRYFIHDGECEKHGYPLCQEGLVARLDNQGQLIKEED</sequence>
<dbReference type="PANTHER" id="PTHR22803">
    <property type="entry name" value="MANNOSE, PHOSPHOLIPASE, LECTIN RECEPTOR RELATED"/>
    <property type="match status" value="1"/>
</dbReference>
<feature type="signal peptide" evidence="1">
    <location>
        <begin position="1"/>
        <end position="19"/>
    </location>
</feature>
<dbReference type="Proteomes" id="UP000283509">
    <property type="component" value="Unassembled WGS sequence"/>
</dbReference>
<proteinExistence type="predicted"/>
<protein>
    <submittedName>
        <fullName evidence="3">Lectin B isoform 3</fullName>
    </submittedName>
</protein>
<accession>A0A423UBL8</accession>
<dbReference type="InterPro" id="IPR001304">
    <property type="entry name" value="C-type_lectin-like"/>
</dbReference>
<evidence type="ECO:0000256" key="1">
    <source>
        <dbReference type="SAM" id="SignalP"/>
    </source>
</evidence>
<dbReference type="InterPro" id="IPR050111">
    <property type="entry name" value="C-type_lectin/snaclec_domain"/>
</dbReference>
<feature type="domain" description="C-type lectin" evidence="2">
    <location>
        <begin position="25"/>
        <end position="153"/>
    </location>
</feature>
<dbReference type="Gene3D" id="3.10.100.10">
    <property type="entry name" value="Mannose-Binding Protein A, subunit A"/>
    <property type="match status" value="1"/>
</dbReference>
<dbReference type="SMART" id="SM00034">
    <property type="entry name" value="CLECT"/>
    <property type="match status" value="1"/>
</dbReference>
<dbReference type="EMBL" id="QCYY01000002">
    <property type="protein sequence ID" value="ROT86096.1"/>
    <property type="molecule type" value="Genomic_DNA"/>
</dbReference>
<dbReference type="CDD" id="cd00037">
    <property type="entry name" value="CLECT"/>
    <property type="match status" value="1"/>
</dbReference>
<keyword evidence="1" id="KW-0732">Signal</keyword>
<dbReference type="OrthoDB" id="6344129at2759"/>
<evidence type="ECO:0000259" key="2">
    <source>
        <dbReference type="PROSITE" id="PS50041"/>
    </source>
</evidence>
<dbReference type="InterPro" id="IPR016186">
    <property type="entry name" value="C-type_lectin-like/link_sf"/>
</dbReference>
<reference evidence="3 4" key="1">
    <citation type="submission" date="2018-04" db="EMBL/GenBank/DDBJ databases">
        <authorList>
            <person name="Zhang X."/>
            <person name="Yuan J."/>
            <person name="Li F."/>
            <person name="Xiang J."/>
        </authorList>
    </citation>
    <scope>NUCLEOTIDE SEQUENCE [LARGE SCALE GENOMIC DNA]</scope>
    <source>
        <tissue evidence="3">Muscle</tissue>
    </source>
</reference>
<dbReference type="PROSITE" id="PS50041">
    <property type="entry name" value="C_TYPE_LECTIN_2"/>
    <property type="match status" value="1"/>
</dbReference>
<dbReference type="SUPFAM" id="SSF56436">
    <property type="entry name" value="C-type lectin-like"/>
    <property type="match status" value="1"/>
</dbReference>
<name>A0A423UBL8_PENVA</name>
<organism evidence="3 4">
    <name type="scientific">Penaeus vannamei</name>
    <name type="common">Whiteleg shrimp</name>
    <name type="synonym">Litopenaeus vannamei</name>
    <dbReference type="NCBI Taxonomy" id="6689"/>
    <lineage>
        <taxon>Eukaryota</taxon>
        <taxon>Metazoa</taxon>
        <taxon>Ecdysozoa</taxon>
        <taxon>Arthropoda</taxon>
        <taxon>Crustacea</taxon>
        <taxon>Multicrustacea</taxon>
        <taxon>Malacostraca</taxon>
        <taxon>Eumalacostraca</taxon>
        <taxon>Eucarida</taxon>
        <taxon>Decapoda</taxon>
        <taxon>Dendrobranchiata</taxon>
        <taxon>Penaeoidea</taxon>
        <taxon>Penaeidae</taxon>
        <taxon>Penaeus</taxon>
    </lineage>
</organism>
<evidence type="ECO:0000313" key="4">
    <source>
        <dbReference type="Proteomes" id="UP000283509"/>
    </source>
</evidence>
<keyword evidence="4" id="KW-1185">Reference proteome</keyword>
<reference evidence="3 4" key="2">
    <citation type="submission" date="2019-01" db="EMBL/GenBank/DDBJ databases">
        <title>The decoding of complex shrimp genome reveals the adaptation for benthos swimmer, frequently molting mechanism and breeding impact on genome.</title>
        <authorList>
            <person name="Sun Y."/>
            <person name="Gao Y."/>
            <person name="Yu Y."/>
        </authorList>
    </citation>
    <scope>NUCLEOTIDE SEQUENCE [LARGE SCALE GENOMIC DNA]</scope>
    <source>
        <tissue evidence="3">Muscle</tissue>
    </source>
</reference>
<evidence type="ECO:0000313" key="3">
    <source>
        <dbReference type="EMBL" id="ROT86096.1"/>
    </source>
</evidence>
<dbReference type="Pfam" id="PF00059">
    <property type="entry name" value="Lectin_C"/>
    <property type="match status" value="1"/>
</dbReference>
<dbReference type="AlphaFoldDB" id="A0A423UBL8"/>
<dbReference type="InterPro" id="IPR016187">
    <property type="entry name" value="CTDL_fold"/>
</dbReference>
<gene>
    <name evidence="3" type="ORF">C7M84_007817</name>
</gene>
<comment type="caution">
    <text evidence="3">The sequence shown here is derived from an EMBL/GenBank/DDBJ whole genome shotgun (WGS) entry which is preliminary data.</text>
</comment>
<feature type="chain" id="PRO_5019171122" evidence="1">
    <location>
        <begin position="20"/>
        <end position="171"/>
    </location>
</feature>